<reference evidence="4 5" key="1">
    <citation type="journal article" date="2015" name="Genome Announc.">
        <title>Expanding the biotechnology potential of lactobacilli through comparative genomics of 213 strains and associated genera.</title>
        <authorList>
            <person name="Sun Z."/>
            <person name="Harris H.M."/>
            <person name="McCann A."/>
            <person name="Guo C."/>
            <person name="Argimon S."/>
            <person name="Zhang W."/>
            <person name="Yang X."/>
            <person name="Jeffery I.B."/>
            <person name="Cooney J.C."/>
            <person name="Kagawa T.F."/>
            <person name="Liu W."/>
            <person name="Song Y."/>
            <person name="Salvetti E."/>
            <person name="Wrobel A."/>
            <person name="Rasinkangas P."/>
            <person name="Parkhill J."/>
            <person name="Rea M.C."/>
            <person name="O'Sullivan O."/>
            <person name="Ritari J."/>
            <person name="Douillard F.P."/>
            <person name="Paul Ross R."/>
            <person name="Yang R."/>
            <person name="Briner A.E."/>
            <person name="Felis G.E."/>
            <person name="de Vos W.M."/>
            <person name="Barrangou R."/>
            <person name="Klaenhammer T.R."/>
            <person name="Caufield P.W."/>
            <person name="Cui Y."/>
            <person name="Zhang H."/>
            <person name="O'Toole P.W."/>
        </authorList>
    </citation>
    <scope>NUCLEOTIDE SEQUENCE [LARGE SCALE GENOMIC DNA]</scope>
    <source>
        <strain evidence="4 5">DSM 15814</strain>
    </source>
</reference>
<dbReference type="Pfam" id="PF13649">
    <property type="entry name" value="Methyltransf_25"/>
    <property type="match status" value="1"/>
</dbReference>
<dbReference type="PANTHER" id="PTHR43861:SF1">
    <property type="entry name" value="TRANS-ACONITATE 2-METHYLTRANSFERASE"/>
    <property type="match status" value="1"/>
</dbReference>
<evidence type="ECO:0000313" key="5">
    <source>
        <dbReference type="Proteomes" id="UP000051999"/>
    </source>
</evidence>
<keyword evidence="2 4" id="KW-0808">Transferase</keyword>
<dbReference type="GO" id="GO:0008168">
    <property type="term" value="F:methyltransferase activity"/>
    <property type="evidence" value="ECO:0007669"/>
    <property type="project" value="UniProtKB-KW"/>
</dbReference>
<dbReference type="GO" id="GO:0032259">
    <property type="term" value="P:methylation"/>
    <property type="evidence" value="ECO:0007669"/>
    <property type="project" value="UniProtKB-KW"/>
</dbReference>
<comment type="caution">
    <text evidence="4">The sequence shown here is derived from an EMBL/GenBank/DDBJ whole genome shotgun (WGS) entry which is preliminary data.</text>
</comment>
<sequence>MIYGQFADFYDELFDPAMYDSWLGFVRSQGVVKTDSVLDLACGTGRLAIKMIQSGYQVAGLDLAPEMLSIAASKAQAAGVELPLIQGDMTALGDLGLYNTITCFDDSLCYLPNEDEMAEAFREAAAHLTDNGHYLFDVITPHQTDDVYPGYMYNFHDDHRAFMWTSYEGDAEHQVEHDLNFFIWNESIKGYDHHAELHVERTYPLATYRRLLTQAGFDQIQVFADFGKAEPDADTTRWFFDCRREG</sequence>
<dbReference type="InterPro" id="IPR029063">
    <property type="entry name" value="SAM-dependent_MTases_sf"/>
</dbReference>
<feature type="domain" description="Methyltransferase" evidence="3">
    <location>
        <begin position="37"/>
        <end position="132"/>
    </location>
</feature>
<dbReference type="Gene3D" id="3.40.50.150">
    <property type="entry name" value="Vaccinia Virus protein VP39"/>
    <property type="match status" value="1"/>
</dbReference>
<evidence type="ECO:0000256" key="2">
    <source>
        <dbReference type="ARBA" id="ARBA00022679"/>
    </source>
</evidence>
<dbReference type="STRING" id="1114972.FD35_GL000392"/>
<dbReference type="PATRIC" id="fig|1114972.6.peg.393"/>
<protein>
    <submittedName>
        <fullName evidence="4">Methyltransferase</fullName>
    </submittedName>
</protein>
<name>A0A0R1RTD5_9LACO</name>
<keyword evidence="1 4" id="KW-0489">Methyltransferase</keyword>
<dbReference type="Proteomes" id="UP000051999">
    <property type="component" value="Unassembled WGS sequence"/>
</dbReference>
<dbReference type="AlphaFoldDB" id="A0A0R1RTD5"/>
<keyword evidence="5" id="KW-1185">Reference proteome</keyword>
<accession>A0A0R1RTD5</accession>
<dbReference type="eggNOG" id="COG2226">
    <property type="taxonomic scope" value="Bacteria"/>
</dbReference>
<proteinExistence type="predicted"/>
<gene>
    <name evidence="4" type="ORF">FD35_GL000392</name>
</gene>
<dbReference type="SUPFAM" id="SSF53335">
    <property type="entry name" value="S-adenosyl-L-methionine-dependent methyltransferases"/>
    <property type="match status" value="1"/>
</dbReference>
<dbReference type="EMBL" id="AZFF01000001">
    <property type="protein sequence ID" value="KRL57378.1"/>
    <property type="molecule type" value="Genomic_DNA"/>
</dbReference>
<evidence type="ECO:0000313" key="4">
    <source>
        <dbReference type="EMBL" id="KRL57378.1"/>
    </source>
</evidence>
<evidence type="ECO:0000259" key="3">
    <source>
        <dbReference type="Pfam" id="PF13649"/>
    </source>
</evidence>
<organism evidence="4 5">
    <name type="scientific">Furfurilactobacillus rossiae DSM 15814</name>
    <dbReference type="NCBI Taxonomy" id="1114972"/>
    <lineage>
        <taxon>Bacteria</taxon>
        <taxon>Bacillati</taxon>
        <taxon>Bacillota</taxon>
        <taxon>Bacilli</taxon>
        <taxon>Lactobacillales</taxon>
        <taxon>Lactobacillaceae</taxon>
        <taxon>Furfurilactobacillus</taxon>
    </lineage>
</organism>
<dbReference type="RefSeq" id="WP_017261720.1">
    <property type="nucleotide sequence ID" value="NZ_AUAW01000001.1"/>
</dbReference>
<dbReference type="PANTHER" id="PTHR43861">
    <property type="entry name" value="TRANS-ACONITATE 2-METHYLTRANSFERASE-RELATED"/>
    <property type="match status" value="1"/>
</dbReference>
<dbReference type="CDD" id="cd02440">
    <property type="entry name" value="AdoMet_MTases"/>
    <property type="match status" value="1"/>
</dbReference>
<dbReference type="Gene3D" id="2.20.25.110">
    <property type="entry name" value="S-adenosyl-L-methionine-dependent methyltransferases"/>
    <property type="match status" value="1"/>
</dbReference>
<evidence type="ECO:0000256" key="1">
    <source>
        <dbReference type="ARBA" id="ARBA00022603"/>
    </source>
</evidence>
<dbReference type="OrthoDB" id="9811589at2"/>
<dbReference type="InterPro" id="IPR041698">
    <property type="entry name" value="Methyltransf_25"/>
</dbReference>